<sequence length="131" mass="15372">MNANYYNLLDKKESLKKDNRDMLIAGIIGVLLAYFMITRPSYPSKDSFTWSNLLSLYAMAFYIGFSFVAGWKVLHNFTGKFFLFLPLIGWVIYLFLKIALSLIIGSYLYGIFRFFNNLYQTYLIDKQISDY</sequence>
<dbReference type="RefSeq" id="WP_041891598.1">
    <property type="nucleotide sequence ID" value="NZ_CP010817.1"/>
</dbReference>
<accession>A0AAJ4W243</accession>
<keyword evidence="1" id="KW-1133">Transmembrane helix</keyword>
<evidence type="ECO:0000313" key="2">
    <source>
        <dbReference type="EMBL" id="SEQ28581.1"/>
    </source>
</evidence>
<feature type="transmembrane region" description="Helical" evidence="1">
    <location>
        <begin position="81"/>
        <end position="109"/>
    </location>
</feature>
<organism evidence="2 3">
    <name type="scientific">Myroides profundi</name>
    <dbReference type="NCBI Taxonomy" id="480520"/>
    <lineage>
        <taxon>Bacteria</taxon>
        <taxon>Pseudomonadati</taxon>
        <taxon>Bacteroidota</taxon>
        <taxon>Flavobacteriia</taxon>
        <taxon>Flavobacteriales</taxon>
        <taxon>Flavobacteriaceae</taxon>
        <taxon>Myroides</taxon>
    </lineage>
</organism>
<proteinExistence type="predicted"/>
<dbReference type="EMBL" id="FOFY01000002">
    <property type="protein sequence ID" value="SEQ28581.1"/>
    <property type="molecule type" value="Genomic_DNA"/>
</dbReference>
<keyword evidence="1" id="KW-0472">Membrane</keyword>
<dbReference type="AlphaFoldDB" id="A0AAJ4W243"/>
<keyword evidence="1" id="KW-0812">Transmembrane</keyword>
<comment type="caution">
    <text evidence="2">The sequence shown here is derived from an EMBL/GenBank/DDBJ whole genome shotgun (WGS) entry which is preliminary data.</text>
</comment>
<protein>
    <submittedName>
        <fullName evidence="2">Uncharacterized protein</fullName>
    </submittedName>
</protein>
<evidence type="ECO:0000313" key="3">
    <source>
        <dbReference type="Proteomes" id="UP000183496"/>
    </source>
</evidence>
<name>A0AAJ4W243_MYRPR</name>
<evidence type="ECO:0000256" key="1">
    <source>
        <dbReference type="SAM" id="Phobius"/>
    </source>
</evidence>
<dbReference type="Proteomes" id="UP000183496">
    <property type="component" value="Unassembled WGS sequence"/>
</dbReference>
<dbReference type="KEGG" id="mpw:MPR_1747"/>
<feature type="transmembrane region" description="Helical" evidence="1">
    <location>
        <begin position="21"/>
        <end position="42"/>
    </location>
</feature>
<keyword evidence="3" id="KW-1185">Reference proteome</keyword>
<reference evidence="2 3" key="1">
    <citation type="submission" date="2016-10" db="EMBL/GenBank/DDBJ databases">
        <authorList>
            <person name="Varghese N."/>
            <person name="Submissions S."/>
        </authorList>
    </citation>
    <scope>NUCLEOTIDE SEQUENCE [LARGE SCALE GENOMIC DNA]</scope>
    <source>
        <strain evidence="3">DSM 19823 / KCTC 23066 / CCTCC M 208030 / D25</strain>
    </source>
</reference>
<feature type="transmembrane region" description="Helical" evidence="1">
    <location>
        <begin position="54"/>
        <end position="74"/>
    </location>
</feature>
<gene>
    <name evidence="2" type="ORF">SAMN04488089_102244</name>
</gene>